<dbReference type="PANTHER" id="PTHR10937">
    <property type="entry name" value="GLUCOSAMINE--FRUCTOSE-6-PHOSPHATE AMINOTRANSFERASE, ISOMERIZING"/>
    <property type="match status" value="1"/>
</dbReference>
<evidence type="ECO:0000313" key="3">
    <source>
        <dbReference type="EMBL" id="EMS72481.1"/>
    </source>
</evidence>
<dbReference type="PANTHER" id="PTHR10937:SF17">
    <property type="entry name" value="GLUCOSAMINE-FRUCTOSE-6-PHOSPHATE AMINOTRANSFERASE"/>
    <property type="match status" value="1"/>
</dbReference>
<dbReference type="Gene3D" id="3.40.50.10490">
    <property type="entry name" value="Glucose-6-phosphate isomerase like protein, domain 1"/>
    <property type="match status" value="2"/>
</dbReference>
<proteinExistence type="predicted"/>
<dbReference type="GO" id="GO:0006047">
    <property type="term" value="P:UDP-N-acetylglucosamine metabolic process"/>
    <property type="evidence" value="ECO:0007669"/>
    <property type="project" value="TreeGrafter"/>
</dbReference>
<dbReference type="PROSITE" id="PS51464">
    <property type="entry name" value="SIS"/>
    <property type="match status" value="1"/>
</dbReference>
<dbReference type="PATRIC" id="fig|1195236.3.peg.1946"/>
<organism evidence="3 4">
    <name type="scientific">Ruminiclostridium cellobioparum subsp. termitidis CT1112</name>
    <dbReference type="NCBI Taxonomy" id="1195236"/>
    <lineage>
        <taxon>Bacteria</taxon>
        <taxon>Bacillati</taxon>
        <taxon>Bacillota</taxon>
        <taxon>Clostridia</taxon>
        <taxon>Eubacteriales</taxon>
        <taxon>Oscillospiraceae</taxon>
        <taxon>Ruminiclostridium</taxon>
    </lineage>
</organism>
<dbReference type="Proteomes" id="UP000014155">
    <property type="component" value="Unassembled WGS sequence"/>
</dbReference>
<accession>S0FQ51</accession>
<feature type="domain" description="SIS" evidence="2">
    <location>
        <begin position="33"/>
        <end position="172"/>
    </location>
</feature>
<dbReference type="EMBL" id="AORV01000027">
    <property type="protein sequence ID" value="EMS72481.1"/>
    <property type="molecule type" value="Genomic_DNA"/>
</dbReference>
<dbReference type="AlphaFoldDB" id="S0FQ51"/>
<dbReference type="RefSeq" id="WP_004625198.1">
    <property type="nucleotide sequence ID" value="NZ_AORV01000027.1"/>
</dbReference>
<gene>
    <name evidence="3" type="ORF">CTER_1619</name>
</gene>
<reference evidence="3 4" key="1">
    <citation type="journal article" date="2013" name="Genome Announc.">
        <title>Draft Genome Sequence of the Cellulolytic, Mesophilic, Anaerobic Bacterium Clostridium termitidis Strain CT1112 (DSM 5398).</title>
        <authorList>
            <person name="Lal S."/>
            <person name="Ramachandran U."/>
            <person name="Zhang X."/>
            <person name="Munir R."/>
            <person name="Sparling R."/>
            <person name="Levin D.B."/>
        </authorList>
    </citation>
    <scope>NUCLEOTIDE SEQUENCE [LARGE SCALE GENOMIC DNA]</scope>
    <source>
        <strain evidence="3 4">CT1112</strain>
    </source>
</reference>
<dbReference type="InterPro" id="IPR035466">
    <property type="entry name" value="GlmS/AgaS_SIS"/>
</dbReference>
<dbReference type="eggNOG" id="COG0449">
    <property type="taxonomic scope" value="Bacteria"/>
</dbReference>
<dbReference type="STRING" id="1195236.CTER_1619"/>
<dbReference type="GO" id="GO:0006487">
    <property type="term" value="P:protein N-linked glycosylation"/>
    <property type="evidence" value="ECO:0007669"/>
    <property type="project" value="TreeGrafter"/>
</dbReference>
<dbReference type="SUPFAM" id="SSF53697">
    <property type="entry name" value="SIS domain"/>
    <property type="match status" value="1"/>
</dbReference>
<dbReference type="CDD" id="cd05008">
    <property type="entry name" value="SIS_GlmS_GlmD_1"/>
    <property type="match status" value="1"/>
</dbReference>
<name>S0FQ51_RUMCE</name>
<keyword evidence="1" id="KW-0677">Repeat</keyword>
<dbReference type="InterPro" id="IPR046348">
    <property type="entry name" value="SIS_dom_sf"/>
</dbReference>
<sequence>MVTLLDCIRRIPALLEGILKNREENTHSFFEYLSDKINEINEIIFIGSGTSNTSAITSKIFVEKVTGIGTKVCYPADFCYNTGYYNPKALYIFTSQTGTSIVTRKAQKLVQDMGFLSLSITESGETPLAREASSHINMGCGHEEYLMRTIGYSSSVFTHMILALEIGLRRGAISASQYSEYLAQAALVPESHRAVTENTLEWLKKSKRQMMRSQCIIFTGAGALYGVALEGAVKVWEIPQITSMGYELEEGMHGPNYGYDIRHCVIVLNDGGREDKKALSLAAYMKEVWNNGLVAGSSVMDKNDLEIELRGGEFGCLELSAVPQVIAYQLAVDGGRELLMHPDDSRMEKYFITHKKDEE</sequence>
<comment type="caution">
    <text evidence="3">The sequence shown here is derived from an EMBL/GenBank/DDBJ whole genome shotgun (WGS) entry which is preliminary data.</text>
</comment>
<protein>
    <recommendedName>
        <fullName evidence="2">SIS domain-containing protein</fullName>
    </recommendedName>
</protein>
<evidence type="ECO:0000259" key="2">
    <source>
        <dbReference type="PROSITE" id="PS51464"/>
    </source>
</evidence>
<dbReference type="GO" id="GO:0004360">
    <property type="term" value="F:glutamine-fructose-6-phosphate transaminase (isomerizing) activity"/>
    <property type="evidence" value="ECO:0007669"/>
    <property type="project" value="TreeGrafter"/>
</dbReference>
<dbReference type="InterPro" id="IPR001347">
    <property type="entry name" value="SIS_dom"/>
</dbReference>
<dbReference type="GO" id="GO:0006002">
    <property type="term" value="P:fructose 6-phosphate metabolic process"/>
    <property type="evidence" value="ECO:0007669"/>
    <property type="project" value="TreeGrafter"/>
</dbReference>
<evidence type="ECO:0000313" key="4">
    <source>
        <dbReference type="Proteomes" id="UP000014155"/>
    </source>
</evidence>
<dbReference type="Pfam" id="PF01380">
    <property type="entry name" value="SIS"/>
    <property type="match status" value="1"/>
</dbReference>
<evidence type="ECO:0000256" key="1">
    <source>
        <dbReference type="ARBA" id="ARBA00022737"/>
    </source>
</evidence>
<keyword evidence="4" id="KW-1185">Reference proteome</keyword>
<dbReference type="GO" id="GO:0097367">
    <property type="term" value="F:carbohydrate derivative binding"/>
    <property type="evidence" value="ECO:0007669"/>
    <property type="project" value="InterPro"/>
</dbReference>